<keyword evidence="3" id="KW-1185">Reference proteome</keyword>
<accession>A0A0D3G3P2</accession>
<organism evidence="2">
    <name type="scientific">Oryza barthii</name>
    <dbReference type="NCBI Taxonomy" id="65489"/>
    <lineage>
        <taxon>Eukaryota</taxon>
        <taxon>Viridiplantae</taxon>
        <taxon>Streptophyta</taxon>
        <taxon>Embryophyta</taxon>
        <taxon>Tracheophyta</taxon>
        <taxon>Spermatophyta</taxon>
        <taxon>Magnoliopsida</taxon>
        <taxon>Liliopsida</taxon>
        <taxon>Poales</taxon>
        <taxon>Poaceae</taxon>
        <taxon>BOP clade</taxon>
        <taxon>Oryzoideae</taxon>
        <taxon>Oryzeae</taxon>
        <taxon>Oryzinae</taxon>
        <taxon>Oryza</taxon>
    </lineage>
</organism>
<dbReference type="HOGENOM" id="CLU_2213953_0_0_1"/>
<name>A0A0D3G3P2_9ORYZ</name>
<dbReference type="AlphaFoldDB" id="A0A0D3G3P2"/>
<evidence type="ECO:0000313" key="2">
    <source>
        <dbReference type="EnsemblPlants" id="OBART05G04670.1"/>
    </source>
</evidence>
<reference evidence="2" key="2">
    <citation type="submission" date="2015-03" db="UniProtKB">
        <authorList>
            <consortium name="EnsemblPlants"/>
        </authorList>
    </citation>
    <scope>IDENTIFICATION</scope>
</reference>
<protein>
    <submittedName>
        <fullName evidence="2">Uncharacterized protein</fullName>
    </submittedName>
</protein>
<feature type="region of interest" description="Disordered" evidence="1">
    <location>
        <begin position="1"/>
        <end position="47"/>
    </location>
</feature>
<evidence type="ECO:0000313" key="3">
    <source>
        <dbReference type="Proteomes" id="UP000026960"/>
    </source>
</evidence>
<proteinExistence type="predicted"/>
<evidence type="ECO:0000256" key="1">
    <source>
        <dbReference type="SAM" id="MobiDB-lite"/>
    </source>
</evidence>
<dbReference type="Gramene" id="OBART05G04670.1">
    <property type="protein sequence ID" value="OBART05G04670.1"/>
    <property type="gene ID" value="OBART05G04670"/>
</dbReference>
<dbReference type="Proteomes" id="UP000026960">
    <property type="component" value="Chromosome 5"/>
</dbReference>
<reference evidence="2" key="1">
    <citation type="journal article" date="2009" name="Rice">
        <title>De Novo Next Generation Sequencing of Plant Genomes.</title>
        <authorList>
            <person name="Rounsley S."/>
            <person name="Marri P.R."/>
            <person name="Yu Y."/>
            <person name="He R."/>
            <person name="Sisneros N."/>
            <person name="Goicoechea J.L."/>
            <person name="Lee S.J."/>
            <person name="Angelova A."/>
            <person name="Kudrna D."/>
            <person name="Luo M."/>
            <person name="Affourtit J."/>
            <person name="Desany B."/>
            <person name="Knight J."/>
            <person name="Niazi F."/>
            <person name="Egholm M."/>
            <person name="Wing R.A."/>
        </authorList>
    </citation>
    <scope>NUCLEOTIDE SEQUENCE [LARGE SCALE GENOMIC DNA]</scope>
    <source>
        <strain evidence="2">cv. IRGC 105608</strain>
    </source>
</reference>
<dbReference type="PaxDb" id="65489-OBART05G04670.1"/>
<dbReference type="EnsemblPlants" id="OBART05G04670.1">
    <property type="protein sequence ID" value="OBART05G04670.1"/>
    <property type="gene ID" value="OBART05G04670"/>
</dbReference>
<feature type="compositionally biased region" description="Basic and acidic residues" evidence="1">
    <location>
        <begin position="8"/>
        <end position="19"/>
    </location>
</feature>
<sequence>MVAGELALADRPESREGLERGVGGRWAHRGRHGSEGDHPSAASHGFVNEPAVSVRKPVELAGGGGEEWLQQQDGLFVCMHGWLMAVVMLFACTCFKPYRSDTQVLYT</sequence>